<keyword evidence="3 5" id="KW-0863">Zinc-finger</keyword>
<dbReference type="SMART" id="SM01000">
    <property type="entry name" value="Aha1_N"/>
    <property type="match status" value="1"/>
</dbReference>
<dbReference type="SUPFAM" id="SSF103111">
    <property type="entry name" value="Activator of Hsp90 ATPase, Aha1"/>
    <property type="match status" value="1"/>
</dbReference>
<dbReference type="Pfam" id="PF09229">
    <property type="entry name" value="Aha1_N"/>
    <property type="match status" value="1"/>
</dbReference>
<dbReference type="InterPro" id="IPR023393">
    <property type="entry name" value="START-like_dom_sf"/>
</dbReference>
<name>A0ABN7S0W5_OIKDI</name>
<dbReference type="Proteomes" id="UP001158576">
    <property type="component" value="Chromosome PAR"/>
</dbReference>
<evidence type="ECO:0000256" key="2">
    <source>
        <dbReference type="ARBA" id="ARBA00022723"/>
    </source>
</evidence>
<evidence type="ECO:0000259" key="8">
    <source>
        <dbReference type="PROSITE" id="PS50199"/>
    </source>
</evidence>
<sequence length="873" mass="100631">MPKDSDAWLQSLDEFKALQNYEKQKKQGKNAFEKAERTVRGDWKPRQKGRGDWICPRHECGNINFGYRDECNLCSEPRPKSNFFNIKGRFVRPSDTGGEIGEEASTKSGGLFSADDWICRCGNINWAKRNACHECGRSRVELAPRLGSRMADSEGKAIKNEMLFRAGDTDINRLAPEEFARVGLGKFAKTDPNMIYGGGSMAGSDRLMLPDASETKKFNMMMSKSRGSRGDMKMPGFHGLRYPGWEEEEEDFGEEAKKEIEEEDEILDKSEMDENKKMRDALSRAQKEEELKELKYKAERKAAAMGILWYECWENPMVEQREFDRDDLEKSNENYMGRALPERAVRNYDGESSDDEEEEEQKKPWDFKIPLAKHQIDERPEEVQEHEFFNLLDEKERKRLLEKKLEKNMKKIQKQLAKEKARNEEKKKEMEQKKIKKEEKKAERDRLIALGVLDPNSEVKTEPADDSAAASTAPTDDSEDVKPKIKKSPNPTMKMSTVLIWDTQKLTSMRHQFIPGGLKEPEQREQVKIGLNFGGSKVVKRNTVKKAFTIKQKRKIFSMAKWGEGDPRWIVEERADSHNVNNWHWKEVDLKVNGESMASNRKNKLIAYWDYTLEIKFKLKHKGNEVESKGTIKCPNFSQENDPDEWDLSSTKYDKDEHYDAEGLKFIKAKGHSLIRDKLEIYGKLLRDDFAKSVCQVASNNGPEKKANAQQITTNMKKVEINKPVEAKKTTTTTTSGSQIKTKKLVLKETFMCAVPEVYNVFIDKQRVSAWTRGAMQSYNPDKNGEFVLFGGIVTGTFVELEQDKKIVMKWRLRHWPAAHFSTASMVFEQTDKGAKMTLEQSGVPESDIERTKQEQFKIQAKKPIVFSCLDKF</sequence>
<evidence type="ECO:0000256" key="3">
    <source>
        <dbReference type="ARBA" id="ARBA00022771"/>
    </source>
</evidence>
<organism evidence="9 10">
    <name type="scientific">Oikopleura dioica</name>
    <name type="common">Tunicate</name>
    <dbReference type="NCBI Taxonomy" id="34765"/>
    <lineage>
        <taxon>Eukaryota</taxon>
        <taxon>Metazoa</taxon>
        <taxon>Chordata</taxon>
        <taxon>Tunicata</taxon>
        <taxon>Appendicularia</taxon>
        <taxon>Copelata</taxon>
        <taxon>Oikopleuridae</taxon>
        <taxon>Oikopleura</taxon>
    </lineage>
</organism>
<accession>A0ABN7S0W5</accession>
<proteinExistence type="inferred from homology"/>
<feature type="coiled-coil region" evidence="6">
    <location>
        <begin position="253"/>
        <end position="304"/>
    </location>
</feature>
<feature type="region of interest" description="Disordered" evidence="7">
    <location>
        <begin position="329"/>
        <end position="369"/>
    </location>
</feature>
<dbReference type="InterPro" id="IPR015310">
    <property type="entry name" value="AHSA1-like_N"/>
</dbReference>
<evidence type="ECO:0000256" key="1">
    <source>
        <dbReference type="ARBA" id="ARBA00006817"/>
    </source>
</evidence>
<keyword evidence="10" id="KW-1185">Reference proteome</keyword>
<dbReference type="Gene3D" id="3.15.10.20">
    <property type="entry name" value="Activator of Hsp90 ATPase Aha1, N-terminal domain"/>
    <property type="match status" value="1"/>
</dbReference>
<dbReference type="InterPro" id="IPR036338">
    <property type="entry name" value="Aha1"/>
</dbReference>
<reference evidence="9 10" key="1">
    <citation type="submission" date="2021-04" db="EMBL/GenBank/DDBJ databases">
        <authorList>
            <person name="Bliznina A."/>
        </authorList>
    </citation>
    <scope>NUCLEOTIDE SEQUENCE [LARGE SCALE GENOMIC DNA]</scope>
</reference>
<dbReference type="Gene3D" id="4.10.1060.10">
    <property type="entry name" value="Zinc finger, RanBP2-type"/>
    <property type="match status" value="2"/>
</dbReference>
<dbReference type="PROSITE" id="PS50199">
    <property type="entry name" value="ZF_RANBP2_2"/>
    <property type="match status" value="1"/>
</dbReference>
<dbReference type="PROSITE" id="PS01358">
    <property type="entry name" value="ZF_RANBP2_1"/>
    <property type="match status" value="1"/>
</dbReference>
<comment type="similarity">
    <text evidence="1">Belongs to the AHA1 family.</text>
</comment>
<dbReference type="InterPro" id="IPR001876">
    <property type="entry name" value="Znf_RanBP2"/>
</dbReference>
<feature type="compositionally biased region" description="Basic and acidic residues" evidence="7">
    <location>
        <begin position="416"/>
        <end position="447"/>
    </location>
</feature>
<feature type="region of interest" description="Disordered" evidence="7">
    <location>
        <begin position="413"/>
        <end position="491"/>
    </location>
</feature>
<dbReference type="CDD" id="cd08892">
    <property type="entry name" value="SRPBCC_Aha1"/>
    <property type="match status" value="1"/>
</dbReference>
<evidence type="ECO:0000256" key="5">
    <source>
        <dbReference type="PROSITE-ProRule" id="PRU00322"/>
    </source>
</evidence>
<dbReference type="PANTHER" id="PTHR13009:SF22">
    <property type="entry name" value="LD43819P"/>
    <property type="match status" value="1"/>
</dbReference>
<keyword evidence="2" id="KW-0479">Metal-binding</keyword>
<evidence type="ECO:0000256" key="6">
    <source>
        <dbReference type="SAM" id="Coils"/>
    </source>
</evidence>
<dbReference type="InterPro" id="IPR036443">
    <property type="entry name" value="Znf_RanBP2_sf"/>
</dbReference>
<dbReference type="InterPro" id="IPR013538">
    <property type="entry name" value="ASHA1/2-like_C"/>
</dbReference>
<protein>
    <submittedName>
        <fullName evidence="9">Oidioi.mRNA.OKI2018_I69.PAR.g12512.t1.cds</fullName>
    </submittedName>
</protein>
<dbReference type="Pfam" id="PF08327">
    <property type="entry name" value="AHSA1"/>
    <property type="match status" value="1"/>
</dbReference>
<dbReference type="PANTHER" id="PTHR13009">
    <property type="entry name" value="HEAT SHOCK PROTEIN 90 HSP90 CO-CHAPERONE AHA-1"/>
    <property type="match status" value="1"/>
</dbReference>
<dbReference type="Gene3D" id="3.30.530.20">
    <property type="match status" value="1"/>
</dbReference>
<evidence type="ECO:0000313" key="10">
    <source>
        <dbReference type="Proteomes" id="UP001158576"/>
    </source>
</evidence>
<evidence type="ECO:0000313" key="9">
    <source>
        <dbReference type="EMBL" id="CAG5090222.1"/>
    </source>
</evidence>
<feature type="domain" description="RanBP2-type" evidence="8">
    <location>
        <begin position="47"/>
        <end position="80"/>
    </location>
</feature>
<evidence type="ECO:0000256" key="4">
    <source>
        <dbReference type="ARBA" id="ARBA00022833"/>
    </source>
</evidence>
<dbReference type="EMBL" id="OU015568">
    <property type="protein sequence ID" value="CAG5090222.1"/>
    <property type="molecule type" value="Genomic_DNA"/>
</dbReference>
<gene>
    <name evidence="9" type="ORF">OKIOD_LOCUS4070</name>
</gene>
<dbReference type="SUPFAM" id="SSF90209">
    <property type="entry name" value="Ran binding protein zinc finger-like"/>
    <property type="match status" value="2"/>
</dbReference>
<keyword evidence="4" id="KW-0862">Zinc</keyword>
<keyword evidence="6" id="KW-0175">Coiled coil</keyword>
<evidence type="ECO:0000256" key="7">
    <source>
        <dbReference type="SAM" id="MobiDB-lite"/>
    </source>
</evidence>
<feature type="compositionally biased region" description="Low complexity" evidence="7">
    <location>
        <begin position="466"/>
        <end position="475"/>
    </location>
</feature>
<dbReference type="SUPFAM" id="SSF55961">
    <property type="entry name" value="Bet v1-like"/>
    <property type="match status" value="1"/>
</dbReference>
<dbReference type="SMART" id="SM00547">
    <property type="entry name" value="ZnF_RBZ"/>
    <property type="match status" value="2"/>
</dbReference>
<feature type="compositionally biased region" description="Basic and acidic residues" evidence="7">
    <location>
        <begin position="340"/>
        <end position="349"/>
    </location>
</feature>